<dbReference type="InterPro" id="IPR035965">
    <property type="entry name" value="PAS-like_dom_sf"/>
</dbReference>
<dbReference type="InterPro" id="IPR051932">
    <property type="entry name" value="Bact_StressResp_Reg"/>
</dbReference>
<dbReference type="InterPro" id="IPR000014">
    <property type="entry name" value="PAS"/>
</dbReference>
<dbReference type="PROSITE" id="PS50112">
    <property type="entry name" value="PAS"/>
    <property type="match status" value="1"/>
</dbReference>
<dbReference type="InterPro" id="IPR036513">
    <property type="entry name" value="STAS_dom_sf"/>
</dbReference>
<feature type="domain" description="HAMP" evidence="5">
    <location>
        <begin position="68"/>
        <end position="121"/>
    </location>
</feature>
<reference evidence="6 7" key="1">
    <citation type="submission" date="2015-09" db="EMBL/GenBank/DDBJ databases">
        <title>Sorangium comparison.</title>
        <authorList>
            <person name="Zaburannyi N."/>
            <person name="Bunk B."/>
            <person name="Overmann J."/>
            <person name="Mueller R."/>
        </authorList>
    </citation>
    <scope>NUCLEOTIDE SEQUENCE [LARGE SCALE GENOMIC DNA]</scope>
    <source>
        <strain evidence="6 7">So ce26</strain>
    </source>
</reference>
<feature type="domain" description="STAS" evidence="4">
    <location>
        <begin position="257"/>
        <end position="368"/>
    </location>
</feature>
<evidence type="ECO:0000313" key="7">
    <source>
        <dbReference type="Proteomes" id="UP000238348"/>
    </source>
</evidence>
<dbReference type="Proteomes" id="UP000238348">
    <property type="component" value="Chromosome"/>
</dbReference>
<dbReference type="InterPro" id="IPR001610">
    <property type="entry name" value="PAC"/>
</dbReference>
<dbReference type="PROSITE" id="PS50113">
    <property type="entry name" value="PAC"/>
    <property type="match status" value="1"/>
</dbReference>
<dbReference type="GO" id="GO:0016020">
    <property type="term" value="C:membrane"/>
    <property type="evidence" value="ECO:0007669"/>
    <property type="project" value="InterPro"/>
</dbReference>
<dbReference type="InterPro" id="IPR003660">
    <property type="entry name" value="HAMP_dom"/>
</dbReference>
<accession>A0A2L0EUU4</accession>
<dbReference type="Pfam" id="PF01740">
    <property type="entry name" value="STAS"/>
    <property type="match status" value="1"/>
</dbReference>
<dbReference type="RefSeq" id="WP_104981796.1">
    <property type="nucleotide sequence ID" value="NZ_CP012673.1"/>
</dbReference>
<dbReference type="InterPro" id="IPR002645">
    <property type="entry name" value="STAS_dom"/>
</dbReference>
<dbReference type="Gene3D" id="3.30.450.20">
    <property type="entry name" value="PAS domain"/>
    <property type="match status" value="1"/>
</dbReference>
<dbReference type="Gene3D" id="3.30.750.24">
    <property type="entry name" value="STAS domain"/>
    <property type="match status" value="1"/>
</dbReference>
<keyword evidence="1" id="KW-0597">Phosphoprotein</keyword>
<dbReference type="SMART" id="SM00086">
    <property type="entry name" value="PAC"/>
    <property type="match status" value="1"/>
</dbReference>
<dbReference type="GO" id="GO:0007165">
    <property type="term" value="P:signal transduction"/>
    <property type="evidence" value="ECO:0007669"/>
    <property type="project" value="InterPro"/>
</dbReference>
<sequence length="379" mass="39991">MSDGAQSDGRPDLGEIARVLRDLAAGSSEAHAARPAAAPATDGGAPEPALAALDWLAEELSALRSFKAKASARLAELTDVALAVASLDYSRKAEISGDVDELDGLAAGMNMMIEELQSSTSFVGNILSAMSDALLVFHMDGSIRSANRAALELLGYEKGEILEQPAERVLKAGAARSLLERARQARRIVNEESELVTREGAVIPVALSVSTLRDAQDELQGVVLAARDITEQKHAEAERERLEAAIRRQAQMLMELSTPLIPISEGTVVLPLVGVLDADRAAQVIETLLRGVSAHGARVAILDVTGVSEVDEQVASAILRAVHATRLVGAHIVLTGIRPDLAKALVTLEIELSGVTTCGTLKDGIVYAESTLGRRRGAR</sequence>
<organism evidence="6 7">
    <name type="scientific">Sorangium cellulosum</name>
    <name type="common">Polyangium cellulosum</name>
    <dbReference type="NCBI Taxonomy" id="56"/>
    <lineage>
        <taxon>Bacteria</taxon>
        <taxon>Pseudomonadati</taxon>
        <taxon>Myxococcota</taxon>
        <taxon>Polyangia</taxon>
        <taxon>Polyangiales</taxon>
        <taxon>Polyangiaceae</taxon>
        <taxon>Sorangium</taxon>
    </lineage>
</organism>
<gene>
    <name evidence="6" type="ORF">SOCE26_045140</name>
</gene>
<dbReference type="CDD" id="cd07041">
    <property type="entry name" value="STAS_RsbR_RsbS_like"/>
    <property type="match status" value="1"/>
</dbReference>
<dbReference type="PANTHER" id="PTHR33745">
    <property type="entry name" value="RSBT ANTAGONIST PROTEIN RSBS-RELATED"/>
    <property type="match status" value="1"/>
</dbReference>
<evidence type="ECO:0000259" key="4">
    <source>
        <dbReference type="PROSITE" id="PS50801"/>
    </source>
</evidence>
<dbReference type="PROSITE" id="PS50801">
    <property type="entry name" value="STAS"/>
    <property type="match status" value="1"/>
</dbReference>
<dbReference type="InterPro" id="IPR000700">
    <property type="entry name" value="PAS-assoc_C"/>
</dbReference>
<dbReference type="OrthoDB" id="5510189at2"/>
<evidence type="ECO:0008006" key="8">
    <source>
        <dbReference type="Google" id="ProtNLM"/>
    </source>
</evidence>
<dbReference type="PROSITE" id="PS50885">
    <property type="entry name" value="HAMP"/>
    <property type="match status" value="1"/>
</dbReference>
<dbReference type="SUPFAM" id="SSF55785">
    <property type="entry name" value="PYP-like sensor domain (PAS domain)"/>
    <property type="match status" value="1"/>
</dbReference>
<evidence type="ECO:0000259" key="2">
    <source>
        <dbReference type="PROSITE" id="PS50112"/>
    </source>
</evidence>
<dbReference type="EMBL" id="CP012673">
    <property type="protein sequence ID" value="AUX43074.1"/>
    <property type="molecule type" value="Genomic_DNA"/>
</dbReference>
<dbReference type="Pfam" id="PF00672">
    <property type="entry name" value="HAMP"/>
    <property type="match status" value="1"/>
</dbReference>
<dbReference type="PANTHER" id="PTHR33745:SF3">
    <property type="entry name" value="RSBT CO-ANTAGONIST PROTEIN RSBRC"/>
    <property type="match status" value="1"/>
</dbReference>
<dbReference type="SUPFAM" id="SSF52091">
    <property type="entry name" value="SpoIIaa-like"/>
    <property type="match status" value="1"/>
</dbReference>
<dbReference type="Pfam" id="PF13426">
    <property type="entry name" value="PAS_9"/>
    <property type="match status" value="1"/>
</dbReference>
<feature type="domain" description="PAC" evidence="3">
    <location>
        <begin position="189"/>
        <end position="241"/>
    </location>
</feature>
<evidence type="ECO:0000256" key="1">
    <source>
        <dbReference type="ARBA" id="ARBA00022553"/>
    </source>
</evidence>
<dbReference type="CDD" id="cd06225">
    <property type="entry name" value="HAMP"/>
    <property type="match status" value="1"/>
</dbReference>
<proteinExistence type="predicted"/>
<dbReference type="SMART" id="SM00304">
    <property type="entry name" value="HAMP"/>
    <property type="match status" value="1"/>
</dbReference>
<protein>
    <recommendedName>
        <fullName evidence="8">Anti-anti-sigma factor</fullName>
    </recommendedName>
</protein>
<feature type="domain" description="PAS" evidence="2">
    <location>
        <begin position="119"/>
        <end position="164"/>
    </location>
</feature>
<dbReference type="NCBIfam" id="TIGR00229">
    <property type="entry name" value="sensory_box"/>
    <property type="match status" value="1"/>
</dbReference>
<dbReference type="CDD" id="cd00130">
    <property type="entry name" value="PAS"/>
    <property type="match status" value="1"/>
</dbReference>
<evidence type="ECO:0000313" key="6">
    <source>
        <dbReference type="EMBL" id="AUX43074.1"/>
    </source>
</evidence>
<evidence type="ECO:0000259" key="3">
    <source>
        <dbReference type="PROSITE" id="PS50113"/>
    </source>
</evidence>
<dbReference type="AlphaFoldDB" id="A0A2L0EUU4"/>
<dbReference type="SMART" id="SM00091">
    <property type="entry name" value="PAS"/>
    <property type="match status" value="1"/>
</dbReference>
<evidence type="ECO:0000259" key="5">
    <source>
        <dbReference type="PROSITE" id="PS50885"/>
    </source>
</evidence>
<name>A0A2L0EUU4_SORCE</name>